<dbReference type="EMBL" id="MTYJ01000164">
    <property type="protein sequence ID" value="OQV11697.1"/>
    <property type="molecule type" value="Genomic_DNA"/>
</dbReference>
<dbReference type="InterPro" id="IPR017452">
    <property type="entry name" value="GPCR_Rhodpsn_7TM"/>
</dbReference>
<keyword evidence="4 5" id="KW-0472">Membrane</keyword>
<feature type="transmembrane region" description="Helical" evidence="5">
    <location>
        <begin position="154"/>
        <end position="175"/>
    </location>
</feature>
<dbReference type="OrthoDB" id="10011262at2759"/>
<dbReference type="SUPFAM" id="SSF81321">
    <property type="entry name" value="Family A G protein-coupled receptor-like"/>
    <property type="match status" value="1"/>
</dbReference>
<feature type="domain" description="G-protein coupled receptors family 1 profile" evidence="6">
    <location>
        <begin position="47"/>
        <end position="179"/>
    </location>
</feature>
<dbReference type="Gene3D" id="1.20.1070.10">
    <property type="entry name" value="Rhodopsin 7-helix transmembrane proteins"/>
    <property type="match status" value="1"/>
</dbReference>
<evidence type="ECO:0000256" key="1">
    <source>
        <dbReference type="ARBA" id="ARBA00004370"/>
    </source>
</evidence>
<evidence type="ECO:0000256" key="5">
    <source>
        <dbReference type="SAM" id="Phobius"/>
    </source>
</evidence>
<keyword evidence="8" id="KW-1185">Reference proteome</keyword>
<feature type="transmembrane region" description="Helical" evidence="5">
    <location>
        <begin position="211"/>
        <end position="235"/>
    </location>
</feature>
<proteinExistence type="predicted"/>
<feature type="transmembrane region" description="Helical" evidence="5">
    <location>
        <begin position="35"/>
        <end position="54"/>
    </location>
</feature>
<evidence type="ECO:0000256" key="3">
    <source>
        <dbReference type="ARBA" id="ARBA00022989"/>
    </source>
</evidence>
<keyword evidence="3 5" id="KW-1133">Transmembrane helix</keyword>
<name>A0A1W0W918_HYPEX</name>
<dbReference type="Proteomes" id="UP000192578">
    <property type="component" value="Unassembled WGS sequence"/>
</dbReference>
<protein>
    <recommendedName>
        <fullName evidence="6">G-protein coupled receptors family 1 profile domain-containing protein</fullName>
    </recommendedName>
</protein>
<organism evidence="7 8">
    <name type="scientific">Hypsibius exemplaris</name>
    <name type="common">Freshwater tardigrade</name>
    <dbReference type="NCBI Taxonomy" id="2072580"/>
    <lineage>
        <taxon>Eukaryota</taxon>
        <taxon>Metazoa</taxon>
        <taxon>Ecdysozoa</taxon>
        <taxon>Tardigrada</taxon>
        <taxon>Eutardigrada</taxon>
        <taxon>Parachela</taxon>
        <taxon>Hypsibioidea</taxon>
        <taxon>Hypsibiidae</taxon>
        <taxon>Hypsibius</taxon>
    </lineage>
</organism>
<dbReference type="InterPro" id="IPR000276">
    <property type="entry name" value="GPCR_Rhodpsn"/>
</dbReference>
<dbReference type="GO" id="GO:0004930">
    <property type="term" value="F:G protein-coupled receptor activity"/>
    <property type="evidence" value="ECO:0007669"/>
    <property type="project" value="InterPro"/>
</dbReference>
<evidence type="ECO:0000256" key="2">
    <source>
        <dbReference type="ARBA" id="ARBA00022692"/>
    </source>
</evidence>
<keyword evidence="2 5" id="KW-0812">Transmembrane</keyword>
<feature type="transmembrane region" description="Helical" evidence="5">
    <location>
        <begin position="124"/>
        <end position="142"/>
    </location>
</feature>
<dbReference type="GO" id="GO:0016020">
    <property type="term" value="C:membrane"/>
    <property type="evidence" value="ECO:0007669"/>
    <property type="project" value="UniProtKB-SubCell"/>
</dbReference>
<dbReference type="PANTHER" id="PTHR46641:SF2">
    <property type="entry name" value="FMRFAMIDE RECEPTOR"/>
    <property type="match status" value="1"/>
</dbReference>
<feature type="transmembrane region" description="Helical" evidence="5">
    <location>
        <begin position="66"/>
        <end position="87"/>
    </location>
</feature>
<dbReference type="InterPro" id="IPR052954">
    <property type="entry name" value="GPCR-Ligand_Int"/>
</dbReference>
<reference evidence="8" key="1">
    <citation type="submission" date="2017-01" db="EMBL/GenBank/DDBJ databases">
        <title>Comparative genomics of anhydrobiosis in the tardigrade Hypsibius dujardini.</title>
        <authorList>
            <person name="Yoshida Y."/>
            <person name="Koutsovoulos G."/>
            <person name="Laetsch D."/>
            <person name="Stevens L."/>
            <person name="Kumar S."/>
            <person name="Horikawa D."/>
            <person name="Ishino K."/>
            <person name="Komine S."/>
            <person name="Tomita M."/>
            <person name="Blaxter M."/>
            <person name="Arakawa K."/>
        </authorList>
    </citation>
    <scope>NUCLEOTIDE SEQUENCE [LARGE SCALE GENOMIC DNA]</scope>
    <source>
        <strain evidence="8">Z151</strain>
    </source>
</reference>
<evidence type="ECO:0000259" key="6">
    <source>
        <dbReference type="PROSITE" id="PS50262"/>
    </source>
</evidence>
<dbReference type="PRINTS" id="PR00237">
    <property type="entry name" value="GPCRRHODOPSN"/>
</dbReference>
<evidence type="ECO:0000256" key="4">
    <source>
        <dbReference type="ARBA" id="ARBA00023136"/>
    </source>
</evidence>
<comment type="subcellular location">
    <subcellularLocation>
        <location evidence="1">Membrane</location>
    </subcellularLocation>
</comment>
<sequence>MNNTSASGLDNCGRTLLPGDQDPPGDHPIHLVETICYPFLFLLCTIGNILNILILKKNRSKTTADIYMTFLAISDLCILWLFFPVWIRKIAFTSLPAVESSNSSRFHVAIYIFESGLYPGLMTIFYFLSNWIVVIFSLERLLVVHNPIYFLGRFNVKTAIIAVVCVALIGTLKSFQNFLDYFFWRVAGRPLNSWPTIRAARYLWLDKWAPVQGVVTIVDPILAFCILLATNSLLVQHYL</sequence>
<evidence type="ECO:0000313" key="7">
    <source>
        <dbReference type="EMBL" id="OQV11697.1"/>
    </source>
</evidence>
<gene>
    <name evidence="7" type="ORF">BV898_14041</name>
</gene>
<dbReference type="AlphaFoldDB" id="A0A1W0W918"/>
<comment type="caution">
    <text evidence="7">The sequence shown here is derived from an EMBL/GenBank/DDBJ whole genome shotgun (WGS) entry which is preliminary data.</text>
</comment>
<accession>A0A1W0W918</accession>
<evidence type="ECO:0000313" key="8">
    <source>
        <dbReference type="Proteomes" id="UP000192578"/>
    </source>
</evidence>
<dbReference type="PROSITE" id="PS50262">
    <property type="entry name" value="G_PROTEIN_RECEP_F1_2"/>
    <property type="match status" value="1"/>
</dbReference>
<dbReference type="PANTHER" id="PTHR46641">
    <property type="entry name" value="FMRFAMIDE RECEPTOR-RELATED"/>
    <property type="match status" value="1"/>
</dbReference>